<proteinExistence type="predicted"/>
<name>A0A6F8VBM6_9PROT</name>
<dbReference type="Proteomes" id="UP000502260">
    <property type="component" value="Chromosome"/>
</dbReference>
<dbReference type="AlphaFoldDB" id="A0A6F8VBM6"/>
<reference evidence="2" key="1">
    <citation type="submission" date="2020-03" db="EMBL/GenBank/DDBJ databases">
        <title>Complete genome sequence of sulfur-oxidizing bacterium skT11.</title>
        <authorList>
            <person name="Kanda M."/>
            <person name="Kojima H."/>
            <person name="Fukui M."/>
        </authorList>
    </citation>
    <scope>NUCLEOTIDE SEQUENCE [LARGE SCALE GENOMIC DNA]</scope>
    <source>
        <strain evidence="2">skT11</strain>
    </source>
</reference>
<organism evidence="1 2">
    <name type="scientific">Sulfurimicrobium lacus</name>
    <dbReference type="NCBI Taxonomy" id="2715678"/>
    <lineage>
        <taxon>Bacteria</taxon>
        <taxon>Pseudomonadati</taxon>
        <taxon>Pseudomonadota</taxon>
        <taxon>Betaproteobacteria</taxon>
        <taxon>Nitrosomonadales</taxon>
        <taxon>Sulfuricellaceae</taxon>
        <taxon>Sulfurimicrobium</taxon>
    </lineage>
</organism>
<evidence type="ECO:0000313" key="2">
    <source>
        <dbReference type="Proteomes" id="UP000502260"/>
    </source>
</evidence>
<gene>
    <name evidence="1" type="ORF">SKTS_10350</name>
</gene>
<protein>
    <submittedName>
        <fullName evidence="1">Uncharacterized protein</fullName>
    </submittedName>
</protein>
<keyword evidence="2" id="KW-1185">Reference proteome</keyword>
<dbReference type="KEGG" id="slac:SKTS_10350"/>
<dbReference type="EMBL" id="AP022853">
    <property type="protein sequence ID" value="BCB26149.1"/>
    <property type="molecule type" value="Genomic_DNA"/>
</dbReference>
<evidence type="ECO:0000313" key="1">
    <source>
        <dbReference type="EMBL" id="BCB26149.1"/>
    </source>
</evidence>
<sequence>MRAQNASNPALNLAPFSRWTLRDKAAQRRLAPRWASGGRMLRKVVLYFALACSASGAYAEEALHTFNIVLLQPDFVLQERVQDVTALSTYIKEIESSVSGALQAKPHFPPTGGFIVVAVKPGQKSNVWLDFKPMLNPQTTTTVLTAARSVPPVAVSGGVVVFAIKVGLWGGLEPKSIAPSPAEWKAAAKKAGHPLETGDLVEGIWRD</sequence>
<accession>A0A6F8VBM6</accession>
<dbReference type="RefSeq" id="WP_173061354.1">
    <property type="nucleotide sequence ID" value="NZ_AP022853.1"/>
</dbReference>